<dbReference type="RefSeq" id="WP_380888735.1">
    <property type="nucleotide sequence ID" value="NZ_JBHUDY010000001.1"/>
</dbReference>
<reference evidence="3" key="1">
    <citation type="journal article" date="2019" name="Int. J. Syst. Evol. Microbiol.">
        <title>The Global Catalogue of Microorganisms (GCM) 10K type strain sequencing project: providing services to taxonomists for standard genome sequencing and annotation.</title>
        <authorList>
            <consortium name="The Broad Institute Genomics Platform"/>
            <consortium name="The Broad Institute Genome Sequencing Center for Infectious Disease"/>
            <person name="Wu L."/>
            <person name="Ma J."/>
        </authorList>
    </citation>
    <scope>NUCLEOTIDE SEQUENCE [LARGE SCALE GENOMIC DNA]</scope>
    <source>
        <strain evidence="3">CGMCC 1.16275</strain>
    </source>
</reference>
<keyword evidence="3" id="KW-1185">Reference proteome</keyword>
<dbReference type="Proteomes" id="UP001597115">
    <property type="component" value="Unassembled WGS sequence"/>
</dbReference>
<evidence type="ECO:0000313" key="2">
    <source>
        <dbReference type="EMBL" id="MFD1612072.1"/>
    </source>
</evidence>
<sequence length="402" mass="43310">MRFAEGVVAASGLALSGFAHAQPPSDLHLKLDQIAHGGDAWIPECTQKRSAEACKNLSDLYTKVADLYMKIARTSNARPDDLDTSIRYIDLAKEYTTRQALIERPELKPTFEKQDAEKSWLASIAPQLRFHDTKYGVLIDAAPLPNWVGAYVTQVDHIKIRNSSQLRSMITDYKSGPNNSFGIAPAATVIAQYNESHPAESARAESEDEPPPEPSRMVPTPTLADVTAAFASQLAARHQPVPERQPPVAQRPASTYAMGSNSGYASSSAANPSSSGGWTNRNSLASPNASMAVGDKTPPPDYKVGGCISPSGSPGMQGITPVSNRCSFRVHFTFCWTNVSQSSWADAMRCENNQFGSDDAGPGGTVGITGAHGGRLFIRECRDPGLPFRQRWDGGSFSYECG</sequence>
<name>A0ABW4I3E7_9SPHN</name>
<proteinExistence type="predicted"/>
<feature type="region of interest" description="Disordered" evidence="1">
    <location>
        <begin position="195"/>
        <end position="220"/>
    </location>
</feature>
<evidence type="ECO:0000256" key="1">
    <source>
        <dbReference type="SAM" id="MobiDB-lite"/>
    </source>
</evidence>
<evidence type="ECO:0000313" key="3">
    <source>
        <dbReference type="Proteomes" id="UP001597115"/>
    </source>
</evidence>
<dbReference type="EMBL" id="JBHUDY010000001">
    <property type="protein sequence ID" value="MFD1612072.1"/>
    <property type="molecule type" value="Genomic_DNA"/>
</dbReference>
<organism evidence="2 3">
    <name type="scientific">Sphingomonas tabacisoli</name>
    <dbReference type="NCBI Taxonomy" id="2249466"/>
    <lineage>
        <taxon>Bacteria</taxon>
        <taxon>Pseudomonadati</taxon>
        <taxon>Pseudomonadota</taxon>
        <taxon>Alphaproteobacteria</taxon>
        <taxon>Sphingomonadales</taxon>
        <taxon>Sphingomonadaceae</taxon>
        <taxon>Sphingomonas</taxon>
    </lineage>
</organism>
<feature type="region of interest" description="Disordered" evidence="1">
    <location>
        <begin position="234"/>
        <end position="297"/>
    </location>
</feature>
<feature type="compositionally biased region" description="Polar residues" evidence="1">
    <location>
        <begin position="278"/>
        <end position="289"/>
    </location>
</feature>
<accession>A0ABW4I3E7</accession>
<comment type="caution">
    <text evidence="2">The sequence shown here is derived from an EMBL/GenBank/DDBJ whole genome shotgun (WGS) entry which is preliminary data.</text>
</comment>
<gene>
    <name evidence="2" type="ORF">ACFSCW_09695</name>
</gene>
<protein>
    <submittedName>
        <fullName evidence="2">Uncharacterized protein</fullName>
    </submittedName>
</protein>
<feature type="compositionally biased region" description="Low complexity" evidence="1">
    <location>
        <begin position="256"/>
        <end position="277"/>
    </location>
</feature>